<dbReference type="GO" id="GO:0004177">
    <property type="term" value="F:aminopeptidase activity"/>
    <property type="evidence" value="ECO:0007669"/>
    <property type="project" value="UniProtKB-EC"/>
</dbReference>
<dbReference type="Proteomes" id="UP000271227">
    <property type="component" value="Unassembled WGS sequence"/>
</dbReference>
<accession>A0A3M0CBV4</accession>
<dbReference type="InterPro" id="IPR000073">
    <property type="entry name" value="AB_hydrolase_1"/>
</dbReference>
<dbReference type="GO" id="GO:0006508">
    <property type="term" value="P:proteolysis"/>
    <property type="evidence" value="ECO:0007669"/>
    <property type="project" value="InterPro"/>
</dbReference>
<feature type="region of interest" description="Disordered" evidence="2">
    <location>
        <begin position="25"/>
        <end position="46"/>
    </location>
</feature>
<dbReference type="GO" id="GO:0005737">
    <property type="term" value="C:cytoplasm"/>
    <property type="evidence" value="ECO:0007669"/>
    <property type="project" value="InterPro"/>
</dbReference>
<organism evidence="4 5">
    <name type="scientific">Eilatimonas milleporae</name>
    <dbReference type="NCBI Taxonomy" id="911205"/>
    <lineage>
        <taxon>Bacteria</taxon>
        <taxon>Pseudomonadati</taxon>
        <taxon>Pseudomonadota</taxon>
        <taxon>Alphaproteobacteria</taxon>
        <taxon>Kordiimonadales</taxon>
        <taxon>Kordiimonadaceae</taxon>
        <taxon>Eilatimonas</taxon>
    </lineage>
</organism>
<dbReference type="EMBL" id="REFR01000013">
    <property type="protein sequence ID" value="RMB04499.1"/>
    <property type="molecule type" value="Genomic_DNA"/>
</dbReference>
<dbReference type="RefSeq" id="WP_211332253.1">
    <property type="nucleotide sequence ID" value="NZ_REFR01000013.1"/>
</dbReference>
<dbReference type="Gene3D" id="3.40.50.1820">
    <property type="entry name" value="alpha/beta hydrolase"/>
    <property type="match status" value="1"/>
</dbReference>
<feature type="compositionally biased region" description="Low complexity" evidence="2">
    <location>
        <begin position="29"/>
        <end position="41"/>
    </location>
</feature>
<keyword evidence="4" id="KW-0378">Hydrolase</keyword>
<dbReference type="InterPro" id="IPR029058">
    <property type="entry name" value="AB_hydrolase_fold"/>
</dbReference>
<name>A0A3M0CBV4_9PROT</name>
<comment type="caution">
    <text evidence="4">The sequence shown here is derived from an EMBL/GenBank/DDBJ whole genome shotgun (WGS) entry which is preliminary data.</text>
</comment>
<sequence>MTMHLLTASILLLGSALTDMQAPRIQARDTQTSDTQTSDTQAFGHPDSPAHETAFTFTAASGDSVEAYRGQFQVPENRGNDRSRLLNLQYVRFPAIGDKTGVPIVYLAGGPGGSGIATAKRNRFPLFMAMRAYGDVIALDQRGTGASNDIPDCRSSTVLPENQAISDERHAELHRQALRYCLTVWHDSGIDITGYTTPESVADLEALRRHLGVAKISLWGISYGSHLALAALKEMDDRIDRVILASAEGLDQTIKYPARTDAYFKRLQTAINRNAEDRADFPDILTLIRRVHDQLEKTPLTLSLPQQNGPTVDMVFQRRDMQRIASGMISDPVRAVRLLHLYAALDAGETGPLVRLLQRWYNSGEPISFNAMSIAMDLASGIGGKRRALVEHQAETALLGPYLNFTLLLTDAAPAFDLGDTFRQAPVSAVPTLLFSGTLDGRTYLESQREAVSGLSNRTEITVRNAGHNLFMSSPRVGEIMARFMAGSPITETEIVIPLPRFGLPAR</sequence>
<evidence type="ECO:0000313" key="4">
    <source>
        <dbReference type="EMBL" id="RMB04499.1"/>
    </source>
</evidence>
<reference evidence="4 5" key="1">
    <citation type="submission" date="2018-10" db="EMBL/GenBank/DDBJ databases">
        <title>Genomic Encyclopedia of Archaeal and Bacterial Type Strains, Phase II (KMG-II): from individual species to whole genera.</title>
        <authorList>
            <person name="Goeker M."/>
        </authorList>
    </citation>
    <scope>NUCLEOTIDE SEQUENCE [LARGE SCALE GENOMIC DNA]</scope>
    <source>
        <strain evidence="4 5">DSM 25217</strain>
    </source>
</reference>
<gene>
    <name evidence="4" type="ORF">BXY39_2762</name>
</gene>
<dbReference type="InParanoid" id="A0A3M0CBV4"/>
<keyword evidence="5" id="KW-1185">Reference proteome</keyword>
<evidence type="ECO:0000256" key="1">
    <source>
        <dbReference type="ARBA" id="ARBA00021843"/>
    </source>
</evidence>
<evidence type="ECO:0000313" key="5">
    <source>
        <dbReference type="Proteomes" id="UP000271227"/>
    </source>
</evidence>
<dbReference type="PANTHER" id="PTHR43722">
    <property type="entry name" value="PROLINE IMINOPEPTIDASE"/>
    <property type="match status" value="1"/>
</dbReference>
<dbReference type="InterPro" id="IPR005944">
    <property type="entry name" value="Pro_iminopeptidase"/>
</dbReference>
<proteinExistence type="predicted"/>
<dbReference type="AlphaFoldDB" id="A0A3M0CBV4"/>
<protein>
    <recommendedName>
        <fullName evidence="1">Proline iminopeptidase</fullName>
    </recommendedName>
</protein>
<evidence type="ECO:0000259" key="3">
    <source>
        <dbReference type="Pfam" id="PF00561"/>
    </source>
</evidence>
<evidence type="ECO:0000256" key="2">
    <source>
        <dbReference type="SAM" id="MobiDB-lite"/>
    </source>
</evidence>
<dbReference type="Pfam" id="PF00561">
    <property type="entry name" value="Abhydrolase_1"/>
    <property type="match status" value="1"/>
</dbReference>
<feature type="domain" description="AB hydrolase-1" evidence="3">
    <location>
        <begin position="135"/>
        <end position="474"/>
    </location>
</feature>
<dbReference type="SUPFAM" id="SSF53474">
    <property type="entry name" value="alpha/beta-Hydrolases"/>
    <property type="match status" value="1"/>
</dbReference>
<dbReference type="PANTHER" id="PTHR43722:SF1">
    <property type="entry name" value="PROLINE IMINOPEPTIDASE"/>
    <property type="match status" value="1"/>
</dbReference>